<dbReference type="InterPro" id="IPR058627">
    <property type="entry name" value="MdtA-like_C"/>
</dbReference>
<accession>A0A856ML33</accession>
<dbReference type="Pfam" id="PF25944">
    <property type="entry name" value="Beta-barrel_RND"/>
    <property type="match status" value="1"/>
</dbReference>
<evidence type="ECO:0000313" key="9">
    <source>
        <dbReference type="EMBL" id="QDL11252.1"/>
    </source>
</evidence>
<keyword evidence="10" id="KW-1185">Reference proteome</keyword>
<feature type="region of interest" description="Disordered" evidence="4">
    <location>
        <begin position="90"/>
        <end position="109"/>
    </location>
</feature>
<dbReference type="AlphaFoldDB" id="A0A856ML33"/>
<dbReference type="Gene3D" id="2.40.50.100">
    <property type="match status" value="1"/>
</dbReference>
<feature type="compositionally biased region" description="Basic and acidic residues" evidence="4">
    <location>
        <begin position="42"/>
        <end position="58"/>
    </location>
</feature>
<dbReference type="RefSeq" id="WP_171977665.1">
    <property type="nucleotide sequence ID" value="NZ_CAWOXK010000001.1"/>
</dbReference>
<dbReference type="GO" id="GO:0015562">
    <property type="term" value="F:efflux transmembrane transporter activity"/>
    <property type="evidence" value="ECO:0007669"/>
    <property type="project" value="TreeGrafter"/>
</dbReference>
<dbReference type="InterPro" id="IPR006143">
    <property type="entry name" value="RND_pump_MFP"/>
</dbReference>
<keyword evidence="5" id="KW-1133">Transmembrane helix</keyword>
<dbReference type="Pfam" id="PF25917">
    <property type="entry name" value="BSH_RND"/>
    <property type="match status" value="1"/>
</dbReference>
<evidence type="ECO:0000313" key="10">
    <source>
        <dbReference type="Proteomes" id="UP000503129"/>
    </source>
</evidence>
<sequence length="561" mass="60014">MSISKIDIVNAEISPSTINLNQLEALVLDNIPKESLAQNHSAESHSVEHHLEFKQDPPSKKRTGLVFLIGLVLLATLGFLGYRTFFAKPNKTETSEKSQRSGRKGRSMITPVTVAKVGQKTVPVQLQAIGNVQAESTVSVTPQIGGKITGVFFKKGQEVKKGQLLFTLDDQTQRAAIQQAQGTVAKDLALVQQARANLAKDQGLVEQARATLAKDQGLVQQARVTSAKDQALVRQAEATLAKDQAQAQYAQAQSNRYTNLYKQGAVSQDQAQQYSTSSQVNVATLRADREAIANAQEVVKSDQVAIKNAQEVVKSDQVAIKNAQEVVKGDQAAIQNAQAVVASDQGALKNTQVQLSYAKIYAPISGQAGDILVTQGNVVAANSTSPLLTISQIRPIQVSFSVPETQLPEIQKYASNNKLAVDVTIPNTNRQIRGLLAFINNTVDNSTGTIKLIGQFDNAQGQLWPGQYVNTTLTLRTQPNAIVVPSQAVQNGPNGQFVFVVKPDNTVENVPVTVSSMMNGLNVIEKGLQPGQTVVTDGQANLISGSKVRVKSASKQAGGAS</sequence>
<dbReference type="PANTHER" id="PTHR30469">
    <property type="entry name" value="MULTIDRUG RESISTANCE PROTEIN MDTA"/>
    <property type="match status" value="1"/>
</dbReference>
<dbReference type="EMBL" id="CP030118">
    <property type="protein sequence ID" value="QDL11252.1"/>
    <property type="molecule type" value="Genomic_DNA"/>
</dbReference>
<protein>
    <submittedName>
        <fullName evidence="9">Efflux RND transporter periplasmic adaptor subunit</fullName>
    </submittedName>
</protein>
<dbReference type="PANTHER" id="PTHR30469:SF36">
    <property type="entry name" value="BLL3903 PROTEIN"/>
    <property type="match status" value="1"/>
</dbReference>
<evidence type="ECO:0000256" key="3">
    <source>
        <dbReference type="ARBA" id="ARBA00022448"/>
    </source>
</evidence>
<dbReference type="Gene3D" id="2.40.420.20">
    <property type="match status" value="1"/>
</dbReference>
<keyword evidence="3" id="KW-0813">Transport</keyword>
<comment type="subcellular location">
    <subcellularLocation>
        <location evidence="1">Cell membrane</location>
    </subcellularLocation>
</comment>
<dbReference type="SUPFAM" id="SSF111369">
    <property type="entry name" value="HlyD-like secretion proteins"/>
    <property type="match status" value="2"/>
</dbReference>
<dbReference type="Gene3D" id="1.10.287.470">
    <property type="entry name" value="Helix hairpin bin"/>
    <property type="match status" value="1"/>
</dbReference>
<dbReference type="Gene3D" id="2.40.30.170">
    <property type="match status" value="1"/>
</dbReference>
<reference evidence="9 10" key="1">
    <citation type="submission" date="2018-06" db="EMBL/GenBank/DDBJ databases">
        <title>Comparative genomics of Brasilonema spp. strains.</title>
        <authorList>
            <person name="Alvarenga D.O."/>
            <person name="Fiore M.F."/>
            <person name="Varani A.M."/>
        </authorList>
    </citation>
    <scope>NUCLEOTIDE SEQUENCE [LARGE SCALE GENOMIC DNA]</scope>
    <source>
        <strain evidence="9 10">CENA114</strain>
    </source>
</reference>
<dbReference type="GO" id="GO:0030313">
    <property type="term" value="C:cell envelope"/>
    <property type="evidence" value="ECO:0007669"/>
    <property type="project" value="UniProtKB-SubCell"/>
</dbReference>
<evidence type="ECO:0000259" key="6">
    <source>
        <dbReference type="Pfam" id="PF25917"/>
    </source>
</evidence>
<name>A0A856ML33_9CYAN</name>
<feature type="region of interest" description="Disordered" evidence="4">
    <location>
        <begin position="37"/>
        <end position="58"/>
    </location>
</feature>
<keyword evidence="5" id="KW-0812">Transmembrane</keyword>
<feature type="domain" description="Multidrug resistance protein MdtA-like C-terminal permuted SH3" evidence="8">
    <location>
        <begin position="480"/>
        <end position="538"/>
    </location>
</feature>
<comment type="similarity">
    <text evidence="2">Belongs to the membrane fusion protein (MFP) (TC 8.A.1) family.</text>
</comment>
<dbReference type="KEGG" id="bsen:DP114_28170"/>
<feature type="domain" description="Multidrug resistance protein MdtA-like barrel-sandwich hybrid" evidence="6">
    <location>
        <begin position="137"/>
        <end position="390"/>
    </location>
</feature>
<evidence type="ECO:0000259" key="7">
    <source>
        <dbReference type="Pfam" id="PF25944"/>
    </source>
</evidence>
<gene>
    <name evidence="9" type="ORF">DP114_28170</name>
</gene>
<organism evidence="9 10">
    <name type="scientific">Brasilonema sennae CENA114</name>
    <dbReference type="NCBI Taxonomy" id="415709"/>
    <lineage>
        <taxon>Bacteria</taxon>
        <taxon>Bacillati</taxon>
        <taxon>Cyanobacteriota</taxon>
        <taxon>Cyanophyceae</taxon>
        <taxon>Nostocales</taxon>
        <taxon>Scytonemataceae</taxon>
        <taxon>Brasilonema</taxon>
        <taxon>Bromeliae group (in: Brasilonema)</taxon>
    </lineage>
</organism>
<feature type="compositionally biased region" description="Basic and acidic residues" evidence="4">
    <location>
        <begin position="90"/>
        <end position="99"/>
    </location>
</feature>
<dbReference type="InterPro" id="IPR058625">
    <property type="entry name" value="MdtA-like_BSH"/>
</dbReference>
<dbReference type="GO" id="GO:1990281">
    <property type="term" value="C:efflux pump complex"/>
    <property type="evidence" value="ECO:0007669"/>
    <property type="project" value="TreeGrafter"/>
</dbReference>
<dbReference type="FunFam" id="2.40.420.20:FF:000001">
    <property type="entry name" value="Efflux RND transporter periplasmic adaptor subunit"/>
    <property type="match status" value="1"/>
</dbReference>
<evidence type="ECO:0000256" key="4">
    <source>
        <dbReference type="SAM" id="MobiDB-lite"/>
    </source>
</evidence>
<dbReference type="NCBIfam" id="TIGR01730">
    <property type="entry name" value="RND_mfp"/>
    <property type="match status" value="1"/>
</dbReference>
<evidence type="ECO:0000256" key="5">
    <source>
        <dbReference type="SAM" id="Phobius"/>
    </source>
</evidence>
<dbReference type="Proteomes" id="UP000503129">
    <property type="component" value="Chromosome"/>
</dbReference>
<dbReference type="InterPro" id="IPR058626">
    <property type="entry name" value="MdtA-like_b-barrel"/>
</dbReference>
<keyword evidence="5" id="KW-0472">Membrane</keyword>
<evidence type="ECO:0000256" key="1">
    <source>
        <dbReference type="ARBA" id="ARBA00004236"/>
    </source>
</evidence>
<feature type="transmembrane region" description="Helical" evidence="5">
    <location>
        <begin position="64"/>
        <end position="82"/>
    </location>
</feature>
<dbReference type="Pfam" id="PF25967">
    <property type="entry name" value="RND-MFP_C"/>
    <property type="match status" value="1"/>
</dbReference>
<feature type="domain" description="Multidrug resistance protein MdtA-like beta-barrel" evidence="7">
    <location>
        <begin position="395"/>
        <end position="474"/>
    </location>
</feature>
<proteinExistence type="inferred from homology"/>
<evidence type="ECO:0000259" key="8">
    <source>
        <dbReference type="Pfam" id="PF25967"/>
    </source>
</evidence>
<evidence type="ECO:0000256" key="2">
    <source>
        <dbReference type="ARBA" id="ARBA00009477"/>
    </source>
</evidence>